<sequence>MRTRTIIMGDDVTKTPSRESVGERHLRRPQQAPTEEKFETDLRTTPTPSHLPTLVPNIDYAPRLRNNPFARLDIRKPTVVQLPIPPKIGEAFEE</sequence>
<protein>
    <submittedName>
        <fullName evidence="2">Uncharacterized protein</fullName>
    </submittedName>
</protein>
<organism evidence="2 3">
    <name type="scientific">Necator americanus</name>
    <name type="common">Human hookworm</name>
    <dbReference type="NCBI Taxonomy" id="51031"/>
    <lineage>
        <taxon>Eukaryota</taxon>
        <taxon>Metazoa</taxon>
        <taxon>Ecdysozoa</taxon>
        <taxon>Nematoda</taxon>
        <taxon>Chromadorea</taxon>
        <taxon>Rhabditida</taxon>
        <taxon>Rhabditina</taxon>
        <taxon>Rhabditomorpha</taxon>
        <taxon>Strongyloidea</taxon>
        <taxon>Ancylostomatidae</taxon>
        <taxon>Bunostominae</taxon>
        <taxon>Necator</taxon>
    </lineage>
</organism>
<name>A0ABR1DDE4_NECAM</name>
<keyword evidence="3" id="KW-1185">Reference proteome</keyword>
<reference evidence="2 3" key="1">
    <citation type="submission" date="2023-08" db="EMBL/GenBank/DDBJ databases">
        <title>A Necator americanus chromosomal reference genome.</title>
        <authorList>
            <person name="Ilik V."/>
            <person name="Petrzelkova K.J."/>
            <person name="Pardy F."/>
            <person name="Fuh T."/>
            <person name="Niatou-Singa F.S."/>
            <person name="Gouil Q."/>
            <person name="Baker L."/>
            <person name="Ritchie M.E."/>
            <person name="Jex A.R."/>
            <person name="Gazzola D."/>
            <person name="Li H."/>
            <person name="Toshio Fujiwara R."/>
            <person name="Zhan B."/>
            <person name="Aroian R.V."/>
            <person name="Pafco B."/>
            <person name="Schwarz E.M."/>
        </authorList>
    </citation>
    <scope>NUCLEOTIDE SEQUENCE [LARGE SCALE GENOMIC DNA]</scope>
    <source>
        <strain evidence="2 3">Aroian</strain>
        <tissue evidence="2">Whole animal</tissue>
    </source>
</reference>
<dbReference type="Proteomes" id="UP001303046">
    <property type="component" value="Unassembled WGS sequence"/>
</dbReference>
<evidence type="ECO:0000313" key="2">
    <source>
        <dbReference type="EMBL" id="KAK6748502.1"/>
    </source>
</evidence>
<feature type="region of interest" description="Disordered" evidence="1">
    <location>
        <begin position="1"/>
        <end position="56"/>
    </location>
</feature>
<comment type="caution">
    <text evidence="2">The sequence shown here is derived from an EMBL/GenBank/DDBJ whole genome shotgun (WGS) entry which is preliminary data.</text>
</comment>
<dbReference type="EMBL" id="JAVFWL010000004">
    <property type="protein sequence ID" value="KAK6748502.1"/>
    <property type="molecule type" value="Genomic_DNA"/>
</dbReference>
<feature type="compositionally biased region" description="Basic and acidic residues" evidence="1">
    <location>
        <begin position="11"/>
        <end position="24"/>
    </location>
</feature>
<gene>
    <name evidence="2" type="primary">Necator_chrIV.g14536</name>
    <name evidence="2" type="ORF">RB195_001242</name>
</gene>
<proteinExistence type="predicted"/>
<evidence type="ECO:0000313" key="3">
    <source>
        <dbReference type="Proteomes" id="UP001303046"/>
    </source>
</evidence>
<accession>A0ABR1DDE4</accession>
<evidence type="ECO:0000256" key="1">
    <source>
        <dbReference type="SAM" id="MobiDB-lite"/>
    </source>
</evidence>